<evidence type="ECO:0000313" key="3">
    <source>
        <dbReference type="EMBL" id="CZT09680.1"/>
    </source>
</evidence>
<accession>A0A1E1LGL6</accession>
<keyword evidence="4" id="KW-1185">Reference proteome</keyword>
<evidence type="ECO:0000256" key="2">
    <source>
        <dbReference type="SAM" id="Phobius"/>
    </source>
</evidence>
<evidence type="ECO:0000313" key="4">
    <source>
        <dbReference type="Proteomes" id="UP000178129"/>
    </source>
</evidence>
<evidence type="ECO:0008006" key="5">
    <source>
        <dbReference type="Google" id="ProtNLM"/>
    </source>
</evidence>
<dbReference type="AlphaFoldDB" id="A0A1E1LGL6"/>
<dbReference type="EMBL" id="FJUW01000051">
    <property type="protein sequence ID" value="CZT09680.1"/>
    <property type="molecule type" value="Genomic_DNA"/>
</dbReference>
<keyword evidence="2" id="KW-0472">Membrane</keyword>
<reference evidence="4" key="1">
    <citation type="submission" date="2016-03" db="EMBL/GenBank/DDBJ databases">
        <authorList>
            <person name="Ploux O."/>
        </authorList>
    </citation>
    <scope>NUCLEOTIDE SEQUENCE [LARGE SCALE GENOMIC DNA]</scope>
    <source>
        <strain evidence="4">UK7</strain>
    </source>
</reference>
<feature type="transmembrane region" description="Helical" evidence="2">
    <location>
        <begin position="40"/>
        <end position="67"/>
    </location>
</feature>
<dbReference type="Gene3D" id="3.40.50.1820">
    <property type="entry name" value="alpha/beta hydrolase"/>
    <property type="match status" value="1"/>
</dbReference>
<protein>
    <recommendedName>
        <fullName evidence="5">AB hydrolase-1 domain-containing protein</fullName>
    </recommendedName>
</protein>
<feature type="compositionally biased region" description="Acidic residues" evidence="1">
    <location>
        <begin position="519"/>
        <end position="534"/>
    </location>
</feature>
<proteinExistence type="predicted"/>
<gene>
    <name evidence="3" type="ORF">RCO7_03759</name>
</gene>
<keyword evidence="2" id="KW-1133">Transmembrane helix</keyword>
<dbReference type="Proteomes" id="UP000178129">
    <property type="component" value="Unassembled WGS sequence"/>
</dbReference>
<sequence length="579" mass="66255">MPRLHIRLIFLNAEPLQYKSSDKLPSIETTMIGTSRTEYIFIKFCILVLHYLAPICLAYCALIVALYGFKTAITSPVPLLIESVAVAESLFFLFVYLPYRYHLQSEAVHPPAPTRNERRELFAQCNDNIADPEAYLSKWFLGADLKDIKRENVKEFLLWAFFNRGGPPGDDEEELEEYVDAMEVLVGKTIEAGRGKAQCLRLTLDRVDMLHRSLVWYFCVGFVDFLTYMKLLYHGFHFHRTEFSRFFTLFPFRPQTILTKHRSPAKHTSYWHRPHTSKTKLPIVFIHGIGIGLYPYTNFLNELNSVDGLEPNDADEEVGIIAIEVMPVSFRITHSALGRAEMCSELKQILTQHLLPNQKCVLVTHSYGSVLTTHLLKEPSTAALIGPVILIDPVSILLHLPDVAYNFTRRQPKRANEHQLYYFASMDMGVSHTLSRHFFWNENVLWKKDIEERRVTVSLGGKDLIVNTEAVGKYLSEQKQVTKSNMNNSGEATGVLVDFEGRNDSNRSSASAEGTEAGDYSEAESDDTDIEEEEWKSRPWKGTDIDVLWFKDLDHAQVFDKPATRRRVIDVITKYSNDG</sequence>
<name>A0A1E1LGL6_9HELO</name>
<evidence type="ECO:0000256" key="1">
    <source>
        <dbReference type="SAM" id="MobiDB-lite"/>
    </source>
</evidence>
<organism evidence="3 4">
    <name type="scientific">Rhynchosporium graminicola</name>
    <dbReference type="NCBI Taxonomy" id="2792576"/>
    <lineage>
        <taxon>Eukaryota</taxon>
        <taxon>Fungi</taxon>
        <taxon>Dikarya</taxon>
        <taxon>Ascomycota</taxon>
        <taxon>Pezizomycotina</taxon>
        <taxon>Leotiomycetes</taxon>
        <taxon>Helotiales</taxon>
        <taxon>Ploettnerulaceae</taxon>
        <taxon>Rhynchosporium</taxon>
    </lineage>
</organism>
<dbReference type="InterPro" id="IPR029058">
    <property type="entry name" value="AB_hydrolase_fold"/>
</dbReference>
<dbReference type="PANTHER" id="PTHR37471">
    <property type="entry name" value="UNNAMED PRODUCT"/>
    <property type="match status" value="1"/>
</dbReference>
<feature type="transmembrane region" description="Helical" evidence="2">
    <location>
        <begin position="214"/>
        <end position="236"/>
    </location>
</feature>
<dbReference type="PANTHER" id="PTHR37471:SF1">
    <property type="entry name" value="AB HYDROLASE-1 DOMAIN-CONTAINING PROTEIN"/>
    <property type="match status" value="1"/>
</dbReference>
<feature type="transmembrane region" description="Helical" evidence="2">
    <location>
        <begin position="79"/>
        <end position="99"/>
    </location>
</feature>
<feature type="region of interest" description="Disordered" evidence="1">
    <location>
        <begin position="499"/>
        <end position="537"/>
    </location>
</feature>
<dbReference type="STRING" id="914237.A0A1E1LGL6"/>
<comment type="caution">
    <text evidence="3">The sequence shown here is derived from an EMBL/GenBank/DDBJ whole genome shotgun (WGS) entry which is preliminary data.</text>
</comment>
<keyword evidence="2" id="KW-0812">Transmembrane</keyword>
<dbReference type="SUPFAM" id="SSF53474">
    <property type="entry name" value="alpha/beta-Hydrolases"/>
    <property type="match status" value="1"/>
</dbReference>
<dbReference type="InParanoid" id="A0A1E1LGL6"/>